<dbReference type="PANTHER" id="PTHR45626">
    <property type="entry name" value="TRANSCRIPTION TERMINATION FACTOR 2-RELATED"/>
    <property type="match status" value="1"/>
</dbReference>
<dbReference type="AlphaFoldDB" id="A0A0M0J7D9"/>
<evidence type="ECO:0000259" key="4">
    <source>
        <dbReference type="PROSITE" id="PS51194"/>
    </source>
</evidence>
<accession>A0A0M0J7D9</accession>
<keyword evidence="6" id="KW-1185">Reference proteome</keyword>
<dbReference type="Gene3D" id="3.40.50.300">
    <property type="entry name" value="P-loop containing nucleotide triphosphate hydrolases"/>
    <property type="match status" value="1"/>
</dbReference>
<dbReference type="GO" id="GO:0005634">
    <property type="term" value="C:nucleus"/>
    <property type="evidence" value="ECO:0007669"/>
    <property type="project" value="TreeGrafter"/>
</dbReference>
<dbReference type="GO" id="GO:0005524">
    <property type="term" value="F:ATP binding"/>
    <property type="evidence" value="ECO:0007669"/>
    <property type="project" value="UniProtKB-KW"/>
</dbReference>
<dbReference type="InterPro" id="IPR001650">
    <property type="entry name" value="Helicase_C-like"/>
</dbReference>
<feature type="domain" description="Helicase C-terminal" evidence="4">
    <location>
        <begin position="1"/>
        <end position="118"/>
    </location>
</feature>
<dbReference type="GO" id="GO:0008094">
    <property type="term" value="F:ATP-dependent activity, acting on DNA"/>
    <property type="evidence" value="ECO:0007669"/>
    <property type="project" value="TreeGrafter"/>
</dbReference>
<dbReference type="EMBL" id="JWZX01003294">
    <property type="protein sequence ID" value="KOO22272.1"/>
    <property type="molecule type" value="Genomic_DNA"/>
</dbReference>
<keyword evidence="2" id="KW-0378">Hydrolase</keyword>
<evidence type="ECO:0000313" key="5">
    <source>
        <dbReference type="EMBL" id="KOO22272.1"/>
    </source>
</evidence>
<dbReference type="CDD" id="cd18793">
    <property type="entry name" value="SF2_C_SNF"/>
    <property type="match status" value="1"/>
</dbReference>
<keyword evidence="1" id="KW-0547">Nucleotide-binding</keyword>
<proteinExistence type="predicted"/>
<dbReference type="PROSITE" id="PS51194">
    <property type="entry name" value="HELICASE_CTER"/>
    <property type="match status" value="1"/>
</dbReference>
<evidence type="ECO:0000256" key="3">
    <source>
        <dbReference type="ARBA" id="ARBA00022840"/>
    </source>
</evidence>
<dbReference type="GO" id="GO:0006281">
    <property type="term" value="P:DNA repair"/>
    <property type="evidence" value="ECO:0007669"/>
    <property type="project" value="TreeGrafter"/>
</dbReference>
<evidence type="ECO:0000313" key="6">
    <source>
        <dbReference type="Proteomes" id="UP000037460"/>
    </source>
</evidence>
<dbReference type="PANTHER" id="PTHR45626:SF22">
    <property type="entry name" value="DNA REPAIR PROTEIN RAD5"/>
    <property type="match status" value="1"/>
</dbReference>
<dbReference type="InterPro" id="IPR027417">
    <property type="entry name" value="P-loop_NTPase"/>
</dbReference>
<keyword evidence="3" id="KW-0067">ATP-binding</keyword>
<protein>
    <submittedName>
        <fullName evidence="5">Chromatin remodeling complex subunit</fullName>
    </submittedName>
</protein>
<name>A0A0M0J7D9_9EUKA</name>
<dbReference type="InterPro" id="IPR049730">
    <property type="entry name" value="SNF2/RAD54-like_C"/>
</dbReference>
<sequence length="122" mass="13787">MAQPARAKALERFASEPSVRVLLLSLRAGGVGLNLVAAQTVYLLDPWWNPGVEEQAIDRVHRIGQSHAVRVKRFLMQHTVEDRILQLHAKKTALVKGALDARDPSDYKERATRLEDLKFMFS</sequence>
<dbReference type="SMART" id="SM00490">
    <property type="entry name" value="HELICc"/>
    <property type="match status" value="1"/>
</dbReference>
<dbReference type="SUPFAM" id="SSF52540">
    <property type="entry name" value="P-loop containing nucleoside triphosphate hydrolases"/>
    <property type="match status" value="1"/>
</dbReference>
<dbReference type="GO" id="GO:0016787">
    <property type="term" value="F:hydrolase activity"/>
    <property type="evidence" value="ECO:0007669"/>
    <property type="project" value="UniProtKB-KW"/>
</dbReference>
<evidence type="ECO:0000256" key="2">
    <source>
        <dbReference type="ARBA" id="ARBA00022801"/>
    </source>
</evidence>
<dbReference type="Pfam" id="PF00271">
    <property type="entry name" value="Helicase_C"/>
    <property type="match status" value="1"/>
</dbReference>
<reference evidence="6" key="1">
    <citation type="journal article" date="2015" name="PLoS Genet.">
        <title>Genome Sequence and Transcriptome Analyses of Chrysochromulina tobin: Metabolic Tools for Enhanced Algal Fitness in the Prominent Order Prymnesiales (Haptophyceae).</title>
        <authorList>
            <person name="Hovde B.T."/>
            <person name="Deodato C.R."/>
            <person name="Hunsperger H.M."/>
            <person name="Ryken S.A."/>
            <person name="Yost W."/>
            <person name="Jha R.K."/>
            <person name="Patterson J."/>
            <person name="Monnat R.J. Jr."/>
            <person name="Barlow S.B."/>
            <person name="Starkenburg S.R."/>
            <person name="Cattolico R.A."/>
        </authorList>
    </citation>
    <scope>NUCLEOTIDE SEQUENCE</scope>
    <source>
        <strain evidence="6">CCMP291</strain>
    </source>
</reference>
<evidence type="ECO:0000256" key="1">
    <source>
        <dbReference type="ARBA" id="ARBA00022741"/>
    </source>
</evidence>
<dbReference type="InterPro" id="IPR050628">
    <property type="entry name" value="SNF2_RAD54_helicase_TF"/>
</dbReference>
<gene>
    <name evidence="5" type="ORF">Ctob_003995</name>
</gene>
<dbReference type="Proteomes" id="UP000037460">
    <property type="component" value="Unassembled WGS sequence"/>
</dbReference>
<organism evidence="5 6">
    <name type="scientific">Chrysochromulina tobinii</name>
    <dbReference type="NCBI Taxonomy" id="1460289"/>
    <lineage>
        <taxon>Eukaryota</taxon>
        <taxon>Haptista</taxon>
        <taxon>Haptophyta</taxon>
        <taxon>Prymnesiophyceae</taxon>
        <taxon>Prymnesiales</taxon>
        <taxon>Chrysochromulinaceae</taxon>
        <taxon>Chrysochromulina</taxon>
    </lineage>
</organism>
<comment type="caution">
    <text evidence="5">The sequence shown here is derived from an EMBL/GenBank/DDBJ whole genome shotgun (WGS) entry which is preliminary data.</text>
</comment>
<dbReference type="OrthoDB" id="448448at2759"/>